<dbReference type="EMBL" id="RDQL01000007">
    <property type="protein sequence ID" value="RMW99746.1"/>
    <property type="molecule type" value="Genomic_DNA"/>
</dbReference>
<evidence type="ECO:0000313" key="4">
    <source>
        <dbReference type="Proteomes" id="UP000267521"/>
    </source>
</evidence>
<accession>A0A3M6Q9Y2</accession>
<evidence type="ECO:0000313" key="1">
    <source>
        <dbReference type="EMBL" id="RMW96784.1"/>
    </source>
</evidence>
<dbReference type="AlphaFoldDB" id="A0A3M6Q218"/>
<sequence length="273" mass="31919">MHRLFIQNIAIKKFPCWRIKVHKTSKGIYLSVSETVEYLKRTSQLTVLVEGKDDQCVYRHIENKLSELDLDVLICNGRQNLLDIFSRRMEFSGTPVVFLADKDMWHFTGIPAEFNTGIIFTLGYSIENDLYLKDVFEELMSKSEKILFSCLVDEISRWQAFHVEEFSTKGMCNCDFHVNRILQEQRLSSKHLEEICFKEASHDLVNEIKENYTRSIRGKTLFQMLARVLSASDRESKYSRKNLIEMGAKLPNNAITILCNQIRENIKNLFKKT</sequence>
<dbReference type="Proteomes" id="UP000267521">
    <property type="component" value="Unassembled WGS sequence"/>
</dbReference>
<accession>A0A3M6Q218</accession>
<evidence type="ECO:0000313" key="2">
    <source>
        <dbReference type="EMBL" id="RMW99746.1"/>
    </source>
</evidence>
<organism evidence="1 4">
    <name type="scientific">Allofranklinella schreckenbergeri</name>
    <dbReference type="NCBI Taxonomy" id="1076744"/>
    <lineage>
        <taxon>Bacteria</taxon>
        <taxon>Pseudomonadati</taxon>
        <taxon>Pseudomonadota</taxon>
        <taxon>Betaproteobacteria</taxon>
        <taxon>Burkholderiales</taxon>
        <taxon>Comamonadaceae</taxon>
        <taxon>Allofranklinella</taxon>
    </lineage>
</organism>
<proteinExistence type="predicted"/>
<gene>
    <name evidence="2" type="ORF">EBQ25_06690</name>
    <name evidence="1" type="ORF">EBQ26_09605</name>
</gene>
<reference evidence="3 4" key="1">
    <citation type="submission" date="2018-10" db="EMBL/GenBank/DDBJ databases">
        <title>Comamonadaceae CDC group NO-1 genome sequencing and assembly.</title>
        <authorList>
            <person name="Bernier A.-M."/>
            <person name="Bernard K."/>
        </authorList>
    </citation>
    <scope>NUCLEOTIDE SEQUENCE [LARGE SCALE GENOMIC DNA]</scope>
    <source>
        <strain evidence="2 3">NML161473</strain>
        <strain evidence="1 4">NML970147</strain>
    </source>
</reference>
<evidence type="ECO:0000313" key="3">
    <source>
        <dbReference type="Proteomes" id="UP000267035"/>
    </source>
</evidence>
<keyword evidence="3" id="KW-1185">Reference proteome</keyword>
<comment type="caution">
    <text evidence="1">The sequence shown here is derived from an EMBL/GenBank/DDBJ whole genome shotgun (WGS) entry which is preliminary data.</text>
</comment>
<protein>
    <submittedName>
        <fullName evidence="1">DUF4435 domain-containing protein</fullName>
    </submittedName>
</protein>
<dbReference type="Proteomes" id="UP000267035">
    <property type="component" value="Unassembled WGS sequence"/>
</dbReference>
<name>A0A3M6Q218_9BURK</name>
<dbReference type="EMBL" id="RDQM01000011">
    <property type="protein sequence ID" value="RMW96784.1"/>
    <property type="molecule type" value="Genomic_DNA"/>
</dbReference>